<organism evidence="1 2">
    <name type="scientific">Sphingomonas cavernae</name>
    <dbReference type="NCBI Taxonomy" id="2320861"/>
    <lineage>
        <taxon>Bacteria</taxon>
        <taxon>Pseudomonadati</taxon>
        <taxon>Pseudomonadota</taxon>
        <taxon>Alphaproteobacteria</taxon>
        <taxon>Sphingomonadales</taxon>
        <taxon>Sphingomonadaceae</taxon>
        <taxon>Sphingomonas</taxon>
    </lineage>
</organism>
<evidence type="ECO:0000313" key="1">
    <source>
        <dbReference type="EMBL" id="RJF93789.1"/>
    </source>
</evidence>
<dbReference type="Proteomes" id="UP000286100">
    <property type="component" value="Unassembled WGS sequence"/>
</dbReference>
<dbReference type="OrthoDB" id="220163at2"/>
<dbReference type="PANTHER" id="PTHR42923:SF46">
    <property type="entry name" value="AMINE OXIDASE"/>
    <property type="match status" value="1"/>
</dbReference>
<dbReference type="PANTHER" id="PTHR42923">
    <property type="entry name" value="PROTOPORPHYRINOGEN OXIDASE"/>
    <property type="match status" value="1"/>
</dbReference>
<dbReference type="SUPFAM" id="SSF51905">
    <property type="entry name" value="FAD/NAD(P)-binding domain"/>
    <property type="match status" value="1"/>
</dbReference>
<dbReference type="Gene3D" id="2.40.400.10">
    <property type="entry name" value="Acetoacetate decarboxylase-like"/>
    <property type="match status" value="1"/>
</dbReference>
<dbReference type="InterPro" id="IPR036188">
    <property type="entry name" value="FAD/NAD-bd_sf"/>
</dbReference>
<dbReference type="RefSeq" id="WP_119760236.1">
    <property type="nucleotide sequence ID" value="NZ_QYUM01000002.1"/>
</dbReference>
<sequence length="1016" mass="111376">MTAQRVAILGGGLGGLVTALNLTAPEQQGRYSVTIYQLGWRLGGKCATGRNADIHDRIQEHGLHVFMGQYENAFHMVQGLYREAAHPPFADWRDGFTQQASMTLMEEVDGQWLPWVIDATVFPGTPGIDAAPSLWQRMIQILEWIDHHSQHTHAPTFSPGPALHRSWWRRLLAKMLGEVEQMTETLGRDVLRTAIELVTALDPDSATHQPHHHAELAGALDAVRRWMGHSVARKLGSDTELRRFWILAELSLSSLIGGLRDGLLLDPAANLERVNALDYKAWLRSHGAGEIAVESALVRSLYDLIFAYPDGDWQGDGNVEAGTMFVSLTNTACYQGSLIWKFNTATGDLIMAPLYEVLRARGVRFEFFARVDELVPAADGSAIAEVRIGRQVALNEAEYLPLRMLASGQRVWPDRPLYDQIVDGEKLEAARVDLESRWTPWQDTGEPLTLTAGSDYDLLVLAIPPAAHPTICEQLIAQKAEWRAMVDALQTTATQSLQTWMTADEQTLGWTNPAMVGAYDLSNLDSWADISEVLKTEAWPTASGVVSEQIACGPLPCPPFPPPASEQGYPAQVQGTVDAAARTYLDSDAGLFWKDRFGKGGPRAGTLISTYSRANIDPGERYTLSVAGSSKHRMRSADSTYHNLFLAGDWIQNGQNLGSFEATTVSGMLASRAISGLPETILRVDAAVLAGAPRDSGAAGALPRYVDHGGLMTFPGPVSLKDTKMWAFLLEADPAKLEACCRKLFDEPSGGAVQVRPLAPVMMMSIVDIGHGVFTDVPEMGWSPERELTFWIPSVRVHEENGRTIATHFDFVMPYLILDNPVAIASGREIFGYMKQRGWIALPGDPGRAADTLTVDLFATKSFGTDSEEQRHRLLTLTPAGETPGPALGSIASFGDAARALHSHLAPAIERWHPGLGFAAESIADLIEERVPQLFLKQFRDVADGRNACYQAITEAMGQVTRFDAMPHLLDYDMVLEPLDSSPIASDFGLAPQQRVRGVQITYDMMIHPGEVLWQA</sequence>
<dbReference type="InterPro" id="IPR050464">
    <property type="entry name" value="Zeta_carotene_desat/Oxidored"/>
</dbReference>
<keyword evidence="2" id="KW-1185">Reference proteome</keyword>
<dbReference type="InterPro" id="IPR023375">
    <property type="entry name" value="ADC_dom_sf"/>
</dbReference>
<reference evidence="1 2" key="1">
    <citation type="submission" date="2018-09" db="EMBL/GenBank/DDBJ databases">
        <authorList>
            <person name="Zhu H."/>
        </authorList>
    </citation>
    <scope>NUCLEOTIDE SEQUENCE [LARGE SCALE GENOMIC DNA]</scope>
    <source>
        <strain evidence="1 2">K2R01-6</strain>
    </source>
</reference>
<protein>
    <recommendedName>
        <fullName evidence="3">NAD(P)-binding protein</fullName>
    </recommendedName>
</protein>
<evidence type="ECO:0000313" key="2">
    <source>
        <dbReference type="Proteomes" id="UP000286100"/>
    </source>
</evidence>
<dbReference type="GO" id="GO:0016491">
    <property type="term" value="F:oxidoreductase activity"/>
    <property type="evidence" value="ECO:0007669"/>
    <property type="project" value="TreeGrafter"/>
</dbReference>
<evidence type="ECO:0008006" key="3">
    <source>
        <dbReference type="Google" id="ProtNLM"/>
    </source>
</evidence>
<proteinExistence type="predicted"/>
<comment type="caution">
    <text evidence="1">The sequence shown here is derived from an EMBL/GenBank/DDBJ whole genome shotgun (WGS) entry which is preliminary data.</text>
</comment>
<accession>A0A418WRL2</accession>
<dbReference type="Gene3D" id="3.50.50.60">
    <property type="entry name" value="FAD/NAD(P)-binding domain"/>
    <property type="match status" value="1"/>
</dbReference>
<gene>
    <name evidence="1" type="ORF">D3876_05735</name>
</gene>
<dbReference type="AlphaFoldDB" id="A0A418WRL2"/>
<name>A0A418WRL2_9SPHN</name>
<dbReference type="Pfam" id="PF13450">
    <property type="entry name" value="NAD_binding_8"/>
    <property type="match status" value="1"/>
</dbReference>
<dbReference type="SUPFAM" id="SSF160104">
    <property type="entry name" value="Acetoacetate decarboxylase-like"/>
    <property type="match status" value="1"/>
</dbReference>
<dbReference type="EMBL" id="QYUM01000002">
    <property type="protein sequence ID" value="RJF93789.1"/>
    <property type="molecule type" value="Genomic_DNA"/>
</dbReference>